<name>A0A8S2GT37_9BILA</name>
<feature type="compositionally biased region" description="Polar residues" evidence="7">
    <location>
        <begin position="912"/>
        <end position="924"/>
    </location>
</feature>
<dbReference type="InterPro" id="IPR013083">
    <property type="entry name" value="Znf_RING/FYVE/PHD"/>
</dbReference>
<evidence type="ECO:0000256" key="2">
    <source>
        <dbReference type="ARBA" id="ARBA00022723"/>
    </source>
</evidence>
<evidence type="ECO:0000256" key="7">
    <source>
        <dbReference type="SAM" id="MobiDB-lite"/>
    </source>
</evidence>
<feature type="compositionally biased region" description="Basic and acidic residues" evidence="7">
    <location>
        <begin position="1267"/>
        <end position="1290"/>
    </location>
</feature>
<dbReference type="PROSITE" id="PS50089">
    <property type="entry name" value="ZF_RING_2"/>
    <property type="match status" value="1"/>
</dbReference>
<dbReference type="InterPro" id="IPR033489">
    <property type="entry name" value="RBBP6"/>
</dbReference>
<feature type="region of interest" description="Disordered" evidence="7">
    <location>
        <begin position="701"/>
        <end position="976"/>
    </location>
</feature>
<dbReference type="GO" id="GO:0008270">
    <property type="term" value="F:zinc ion binding"/>
    <property type="evidence" value="ECO:0007669"/>
    <property type="project" value="UniProtKB-KW"/>
</dbReference>
<feature type="compositionally biased region" description="Basic residues" evidence="7">
    <location>
        <begin position="1291"/>
        <end position="1323"/>
    </location>
</feature>
<feature type="compositionally biased region" description="Polar residues" evidence="7">
    <location>
        <begin position="1217"/>
        <end position="1229"/>
    </location>
</feature>
<dbReference type="Gene3D" id="3.30.40.10">
    <property type="entry name" value="Zinc/RING finger domain, C3HC4 (zinc finger)"/>
    <property type="match status" value="1"/>
</dbReference>
<feature type="compositionally biased region" description="Basic and acidic residues" evidence="7">
    <location>
        <begin position="811"/>
        <end position="822"/>
    </location>
</feature>
<feature type="compositionally biased region" description="Low complexity" evidence="7">
    <location>
        <begin position="86"/>
        <end position="103"/>
    </location>
</feature>
<feature type="compositionally biased region" description="Low complexity" evidence="7">
    <location>
        <begin position="785"/>
        <end position="796"/>
    </location>
</feature>
<dbReference type="Proteomes" id="UP000677228">
    <property type="component" value="Unassembled WGS sequence"/>
</dbReference>
<feature type="compositionally biased region" description="Polar residues" evidence="7">
    <location>
        <begin position="248"/>
        <end position="259"/>
    </location>
</feature>
<evidence type="ECO:0000259" key="8">
    <source>
        <dbReference type="PROSITE" id="PS50089"/>
    </source>
</evidence>
<keyword evidence="4" id="KW-0862">Zinc</keyword>
<feature type="domain" description="DWNN" evidence="9">
    <location>
        <begin position="5"/>
        <end position="80"/>
    </location>
</feature>
<dbReference type="Pfam" id="PF04564">
    <property type="entry name" value="U-box"/>
    <property type="match status" value="1"/>
</dbReference>
<dbReference type="PROSITE" id="PS51282">
    <property type="entry name" value="DWNN"/>
    <property type="match status" value="1"/>
</dbReference>
<feature type="compositionally biased region" description="Polar residues" evidence="7">
    <location>
        <begin position="964"/>
        <end position="976"/>
    </location>
</feature>
<feature type="region of interest" description="Disordered" evidence="7">
    <location>
        <begin position="43"/>
        <end position="64"/>
    </location>
</feature>
<sequence>MSSIIRYRFKADKNYESVKFDGASCSLGELKRLIMEKCSKSHHPKDDYELTISDSNSNEEYKDHNDLIPRNTSVVVARKIRGCVEPLTPLTNNNNTASSDDTAGGSHQSQQMTEDERIKEIIKGSQTRFTSSHRSPLSTSTSYVCHKCNQQGQHKPTCPLNSMNESGKEHHSPYQINYSAHHGRQSGYIREPQPKRTSGLPRSELISVPRHIPGSLRDQTGSFVIPKQTAEALVEKSERKHEQAANRLRQQQQTKSAVISTTSSSTLKLNSSSKIEDDPIPHDLLCPLCNKIYVDAVITPCCNLSFCDECVRTSLVESEEHECPSCHRQHVPIDQINPNLFLRNHVQRWLSEKQQQQKYALPSSYSVSTTISTSDPDFDLALTTSNESDFDVLGGSSQQQSTVQATKNVLTTKSTTTITNQQVKKSPSPQPIFATRPADMTFEDGKQPDGPDGHQTITNVSETASTAVPDVNLMDTTDPSQTTLNANTTSTMQTVIEAAESSSQPSSEALLSNQSSTILSSPSTTTTTTMSRSTMSQQQTYLQPQHPPYAPHANNSYQSYGQLPYAYPSVSIQSTIYSPRQMIPLPPAIPPYAAGPFVGRPGLPPYAHNYPQIPPHLPPHQTHPMHQLIQSTLLPGHHPAHTGVYQPHPHVHHPSAPTQHFPPQLNQTIAPAVTSTSASATAAAALLSEEEFYREKQRLLQQIHDRRPMRRRSSSARSPSSPAYRRYSNYRRSSPQRSFTPETRYHPRRSPHDRRREPSLSSSHRFRRRSSRDRSSRDRKHHPSDPVSPRRTSSRPVSRHRSYHYRRHSNDRKPTSKPDNYHHSQSSSKYRDNPREKDDRHERKSGSRQYNSKSRHYSPSQQTKRSSRNREDSSSRTSGYTGDHYKQQEGHRSSENHFDQTRHERDRPKLESFNSNTVQSQPIPHTSTDLSHTSLSAPQSMSFNSNFQNSISIHSHSPDPSSSYLPHQSMLPSKQSETNIDNLSIISATSIKSESSSQKRRSKSPSTAIISNIIDNNKDDSKHTKLEAPSIMEQDESEQEQQHPILDIHPSISFVSTVMNDGNIKMEQTMNDEVTSTSEDLTKFTSSISTERYDDLSPLADHSKSSRAKKSSSTANDSRSRKEYQQKPIIESATEKSQVRPRLPSFVAKAEGNASNAESNGRKQQTSTTPTAKLHVVVSDRNSNKESSLSRKVYVTSSPSVPPKIDEEYRSHHHQQNYRSKTSPQTRHASSPDRQHKHSSETIVPNDIDSGKRRHRSTSISPTTTQIDKKCKITTKLNERASDDENDKKSSSKKHHHKKHKKEKKEKKHKKHHRNHSKHKHSRKSESTKVVQ</sequence>
<feature type="compositionally biased region" description="Basic and acidic residues" evidence="7">
    <location>
        <begin position="829"/>
        <end position="845"/>
    </location>
</feature>
<reference evidence="11" key="1">
    <citation type="submission" date="2021-02" db="EMBL/GenBank/DDBJ databases">
        <authorList>
            <person name="Nowell W R."/>
        </authorList>
    </citation>
    <scope>NUCLEOTIDE SEQUENCE</scope>
</reference>
<feature type="compositionally biased region" description="Basic and acidic residues" evidence="7">
    <location>
        <begin position="1230"/>
        <end position="1240"/>
    </location>
</feature>
<evidence type="ECO:0000256" key="6">
    <source>
        <dbReference type="PROSITE-ProRule" id="PRU00175"/>
    </source>
</evidence>
<feature type="region of interest" description="Disordered" evidence="7">
    <location>
        <begin position="86"/>
        <end position="113"/>
    </location>
</feature>
<protein>
    <recommendedName>
        <fullName evidence="13">E3 ubiquitin-protein ligase RBBP6</fullName>
    </recommendedName>
</protein>
<feature type="domain" description="RING-type" evidence="8">
    <location>
        <begin position="286"/>
        <end position="327"/>
    </location>
</feature>
<dbReference type="GO" id="GO:0016567">
    <property type="term" value="P:protein ubiquitination"/>
    <property type="evidence" value="ECO:0007669"/>
    <property type="project" value="InterPro"/>
</dbReference>
<dbReference type="EMBL" id="CAJOBA010000752">
    <property type="protein sequence ID" value="CAF3554165.1"/>
    <property type="molecule type" value="Genomic_DNA"/>
</dbReference>
<evidence type="ECO:0008006" key="13">
    <source>
        <dbReference type="Google" id="ProtNLM"/>
    </source>
</evidence>
<evidence type="ECO:0000313" key="12">
    <source>
        <dbReference type="Proteomes" id="UP000682733"/>
    </source>
</evidence>
<dbReference type="GO" id="GO:0006511">
    <property type="term" value="P:ubiquitin-dependent protein catabolic process"/>
    <property type="evidence" value="ECO:0007669"/>
    <property type="project" value="TreeGrafter"/>
</dbReference>
<evidence type="ECO:0000313" key="10">
    <source>
        <dbReference type="EMBL" id="CAF0773153.1"/>
    </source>
</evidence>
<keyword evidence="5" id="KW-0539">Nucleus</keyword>
<feature type="compositionally biased region" description="Low complexity" evidence="7">
    <location>
        <begin position="925"/>
        <end position="963"/>
    </location>
</feature>
<feature type="compositionally biased region" description="Low complexity" evidence="7">
    <location>
        <begin position="715"/>
        <end position="738"/>
    </location>
</feature>
<dbReference type="GO" id="GO:0006397">
    <property type="term" value="P:mRNA processing"/>
    <property type="evidence" value="ECO:0007669"/>
    <property type="project" value="InterPro"/>
</dbReference>
<keyword evidence="3 6" id="KW-0863">Zinc-finger</keyword>
<evidence type="ECO:0000256" key="4">
    <source>
        <dbReference type="ARBA" id="ARBA00022833"/>
    </source>
</evidence>
<dbReference type="GO" id="GO:0061630">
    <property type="term" value="F:ubiquitin protein ligase activity"/>
    <property type="evidence" value="ECO:0007669"/>
    <property type="project" value="InterPro"/>
</dbReference>
<feature type="compositionally biased region" description="Low complexity" evidence="7">
    <location>
        <begin position="1004"/>
        <end position="1015"/>
    </location>
</feature>
<feature type="compositionally biased region" description="Polar residues" evidence="7">
    <location>
        <begin position="847"/>
        <end position="864"/>
    </location>
</feature>
<dbReference type="GO" id="GO:0005634">
    <property type="term" value="C:nucleus"/>
    <property type="evidence" value="ECO:0007669"/>
    <property type="project" value="UniProtKB-SubCell"/>
</dbReference>
<organism evidence="11 12">
    <name type="scientific">Didymodactylos carnosus</name>
    <dbReference type="NCBI Taxonomy" id="1234261"/>
    <lineage>
        <taxon>Eukaryota</taxon>
        <taxon>Metazoa</taxon>
        <taxon>Spiralia</taxon>
        <taxon>Gnathifera</taxon>
        <taxon>Rotifera</taxon>
        <taxon>Eurotatoria</taxon>
        <taxon>Bdelloidea</taxon>
        <taxon>Philodinida</taxon>
        <taxon>Philodinidae</taxon>
        <taxon>Didymodactylos</taxon>
    </lineage>
</organism>
<dbReference type="InterPro" id="IPR014891">
    <property type="entry name" value="DWNN_domain"/>
</dbReference>
<dbReference type="Gene3D" id="3.10.20.90">
    <property type="entry name" value="Phosphatidylinositol 3-kinase Catalytic Subunit, Chain A, domain 1"/>
    <property type="match status" value="1"/>
</dbReference>
<feature type="compositionally biased region" description="Basic residues" evidence="7">
    <location>
        <begin position="764"/>
        <end position="782"/>
    </location>
</feature>
<comment type="subcellular location">
    <subcellularLocation>
        <location evidence="1">Nucleus</location>
    </subcellularLocation>
</comment>
<keyword evidence="2" id="KW-0479">Metal-binding</keyword>
<dbReference type="InterPro" id="IPR003613">
    <property type="entry name" value="Ubox_domain"/>
</dbReference>
<evidence type="ECO:0000259" key="9">
    <source>
        <dbReference type="PROSITE" id="PS51282"/>
    </source>
</evidence>
<feature type="compositionally biased region" description="Polar residues" evidence="7">
    <location>
        <begin position="1153"/>
        <end position="1171"/>
    </location>
</feature>
<dbReference type="InterPro" id="IPR001841">
    <property type="entry name" value="Znf_RING"/>
</dbReference>
<proteinExistence type="predicted"/>
<evidence type="ECO:0000256" key="3">
    <source>
        <dbReference type="ARBA" id="ARBA00022771"/>
    </source>
</evidence>
<feature type="region of interest" description="Disordered" evidence="7">
    <location>
        <begin position="990"/>
        <end position="1023"/>
    </location>
</feature>
<feature type="compositionally biased region" description="Basic and acidic residues" evidence="7">
    <location>
        <begin position="883"/>
        <end position="910"/>
    </location>
</feature>
<gene>
    <name evidence="10" type="ORF">OVA965_LOCUS3195</name>
    <name evidence="11" type="ORF">TMI583_LOCUS3194</name>
</gene>
<evidence type="ECO:0000313" key="11">
    <source>
        <dbReference type="EMBL" id="CAF3554165.1"/>
    </source>
</evidence>
<dbReference type="PANTHER" id="PTHR15439:SF0">
    <property type="entry name" value="CELL DIVISION CYCLE AND APOPTOSIS REGULATOR PROTEIN 1-RELATED"/>
    <property type="match status" value="1"/>
</dbReference>
<accession>A0A8S2GT37</accession>
<feature type="region of interest" description="Disordered" evidence="7">
    <location>
        <begin position="498"/>
        <end position="555"/>
    </location>
</feature>
<dbReference type="Pfam" id="PF08783">
    <property type="entry name" value="DWNN"/>
    <property type="match status" value="1"/>
</dbReference>
<dbReference type="SMART" id="SM01180">
    <property type="entry name" value="DWNN"/>
    <property type="match status" value="1"/>
</dbReference>
<evidence type="ECO:0000256" key="5">
    <source>
        <dbReference type="ARBA" id="ARBA00023242"/>
    </source>
</evidence>
<evidence type="ECO:0000256" key="1">
    <source>
        <dbReference type="ARBA" id="ARBA00004123"/>
    </source>
</evidence>
<dbReference type="EMBL" id="CAJNOK010000752">
    <property type="protein sequence ID" value="CAF0773153.1"/>
    <property type="molecule type" value="Genomic_DNA"/>
</dbReference>
<feature type="region of interest" description="Disordered" evidence="7">
    <location>
        <begin position="1094"/>
        <end position="1332"/>
    </location>
</feature>
<comment type="caution">
    <text evidence="11">The sequence shown here is derived from an EMBL/GenBank/DDBJ whole genome shotgun (WGS) entry which is preliminary data.</text>
</comment>
<dbReference type="SUPFAM" id="SSF57850">
    <property type="entry name" value="RING/U-box"/>
    <property type="match status" value="1"/>
</dbReference>
<feature type="compositionally biased region" description="Basic residues" evidence="7">
    <location>
        <begin position="797"/>
        <end position="810"/>
    </location>
</feature>
<dbReference type="Proteomes" id="UP000682733">
    <property type="component" value="Unassembled WGS sequence"/>
</dbReference>
<dbReference type="CDD" id="cd16620">
    <property type="entry name" value="vRING-HC-C4C4_RBBP6"/>
    <property type="match status" value="1"/>
</dbReference>
<feature type="compositionally biased region" description="Low complexity" evidence="7">
    <location>
        <begin position="498"/>
        <end position="540"/>
    </location>
</feature>
<feature type="region of interest" description="Disordered" evidence="7">
    <location>
        <begin position="240"/>
        <end position="259"/>
    </location>
</feature>
<dbReference type="PANTHER" id="PTHR15439">
    <property type="entry name" value="RETINOBLASTOMA-BINDING PROTEIN 6"/>
    <property type="match status" value="1"/>
</dbReference>